<feature type="region of interest" description="Disordered" evidence="1">
    <location>
        <begin position="439"/>
        <end position="486"/>
    </location>
</feature>
<evidence type="ECO:0000256" key="1">
    <source>
        <dbReference type="SAM" id="MobiDB-lite"/>
    </source>
</evidence>
<evidence type="ECO:0000313" key="3">
    <source>
        <dbReference type="Proteomes" id="UP001159363"/>
    </source>
</evidence>
<dbReference type="EMBL" id="JARBHB010000002">
    <property type="protein sequence ID" value="KAJ8892639.1"/>
    <property type="molecule type" value="Genomic_DNA"/>
</dbReference>
<proteinExistence type="predicted"/>
<feature type="compositionally biased region" description="Polar residues" evidence="1">
    <location>
        <begin position="94"/>
        <end position="107"/>
    </location>
</feature>
<reference evidence="2 3" key="1">
    <citation type="submission" date="2023-02" db="EMBL/GenBank/DDBJ databases">
        <title>LHISI_Scaffold_Assembly.</title>
        <authorList>
            <person name="Stuart O.P."/>
            <person name="Cleave R."/>
            <person name="Magrath M.J.L."/>
            <person name="Mikheyev A.S."/>
        </authorList>
    </citation>
    <scope>NUCLEOTIDE SEQUENCE [LARGE SCALE GENOMIC DNA]</scope>
    <source>
        <strain evidence="2">Daus_M_001</strain>
        <tissue evidence="2">Leg muscle</tissue>
    </source>
</reference>
<keyword evidence="3" id="KW-1185">Reference proteome</keyword>
<name>A0ABQ9I7K1_9NEOP</name>
<accession>A0ABQ9I7K1</accession>
<sequence length="728" mass="80396">MAVITTQYYRVRGSWHQGDAGSPRTNRKFILAWRGVGCRQEQYDHILLTNSILSLIQTLVLDTRTLCTPLRPAGRWLPGLLATTKGLAVPPPSTNQINNRTNTQGHRTQPVVVQWSEHSTPTTVSRVRSPDRTRCLLDSSFTATRVYVSHQGEQGSIAGWGHIWFFTHVGNEIDGIANRIIRRGRNETRRRSIARHPAGPLATCRLTRVTLRGRESFPLHTPPTTLPADDVRAMQRGVVFELTNSCEGVATGFKERGEREYTEKTHRTMSCPPRYLLAKIHVCFPAENRNSVEVRISKHKSVGLGSDGDTSAGGDPGEVPACSDVRCGRVSWAVHNTEGHSTDQGEQSIGFLDNQRTTAIALAPPIGSDTANVVGCDGGTKSAGAHGVCDDIYASEQEVGRDQMLTGESDRGSQPQHADVVGDGVGVVVGVDERLPGVLGNSSRLSHSPAGGPQGDLEAGYPARTKKHPTPVSTHKFEMREPPQRPVPPRISIACQGSCPWAAAVPLTMRSAGFTYTLPASSEHNPLPQSLHYIRQISSAVTYVDNDPENTVPRNIGRLTRWRDGSKDEACGVLWDVGFCSGVNGIPLLGSVTWVWRHILVDELQVEEWYMETPKLNIKLTGLKVRSAWEEFNREFQGPHLRFDHLNTSEMNGWGKWEIPEKTHWPASFSGKISTCENTVTRSGIEPSSHWWEVSRLTVHPQQSKTCRIDWRDLAKGRRELAVTVVKS</sequence>
<feature type="region of interest" description="Disordered" evidence="1">
    <location>
        <begin position="88"/>
        <end position="107"/>
    </location>
</feature>
<gene>
    <name evidence="2" type="ORF">PR048_005220</name>
</gene>
<organism evidence="2 3">
    <name type="scientific">Dryococelus australis</name>
    <dbReference type="NCBI Taxonomy" id="614101"/>
    <lineage>
        <taxon>Eukaryota</taxon>
        <taxon>Metazoa</taxon>
        <taxon>Ecdysozoa</taxon>
        <taxon>Arthropoda</taxon>
        <taxon>Hexapoda</taxon>
        <taxon>Insecta</taxon>
        <taxon>Pterygota</taxon>
        <taxon>Neoptera</taxon>
        <taxon>Polyneoptera</taxon>
        <taxon>Phasmatodea</taxon>
        <taxon>Verophasmatodea</taxon>
        <taxon>Anareolatae</taxon>
        <taxon>Phasmatidae</taxon>
        <taxon>Eurycanthinae</taxon>
        <taxon>Dryococelus</taxon>
    </lineage>
</organism>
<evidence type="ECO:0000313" key="2">
    <source>
        <dbReference type="EMBL" id="KAJ8892639.1"/>
    </source>
</evidence>
<protein>
    <submittedName>
        <fullName evidence="2">Uncharacterized protein</fullName>
    </submittedName>
</protein>
<dbReference type="Proteomes" id="UP001159363">
    <property type="component" value="Chromosome 2"/>
</dbReference>
<comment type="caution">
    <text evidence="2">The sequence shown here is derived from an EMBL/GenBank/DDBJ whole genome shotgun (WGS) entry which is preliminary data.</text>
</comment>